<comment type="caution">
    <text evidence="1">The sequence shown here is derived from an EMBL/GenBank/DDBJ whole genome shotgun (WGS) entry which is preliminary data.</text>
</comment>
<dbReference type="SUPFAM" id="SSF52540">
    <property type="entry name" value="P-loop containing nucleoside triphosphate hydrolases"/>
    <property type="match status" value="1"/>
</dbReference>
<evidence type="ECO:0000313" key="1">
    <source>
        <dbReference type="EMBL" id="MBZ6075207.1"/>
    </source>
</evidence>
<protein>
    <submittedName>
        <fullName evidence="1">AAA family ATPase</fullName>
    </submittedName>
</protein>
<organism evidence="1 2">
    <name type="scientific">Microvirga puerhi</name>
    <dbReference type="NCBI Taxonomy" id="2876078"/>
    <lineage>
        <taxon>Bacteria</taxon>
        <taxon>Pseudomonadati</taxon>
        <taxon>Pseudomonadota</taxon>
        <taxon>Alphaproteobacteria</taxon>
        <taxon>Hyphomicrobiales</taxon>
        <taxon>Methylobacteriaceae</taxon>
        <taxon>Microvirga</taxon>
    </lineage>
</organism>
<accession>A0ABS7VJI9</accession>
<dbReference type="Proteomes" id="UP000704176">
    <property type="component" value="Unassembled WGS sequence"/>
</dbReference>
<name>A0ABS7VJI9_9HYPH</name>
<sequence>MTNLAGDVFILTGPPGSGKTTTAQLLAGSTGSPKVHLHSDDFWHFIKNGAVAPYLPEAHQQNGVVIDVLARAAERYAKGGYFVIVDGIIGPWFLPAFKALTVPLHYIALRPSLETAIRRCRERGGETLTDPGYIAELHRQFSSLGELERHVLKTDGNDRQQTLSAVIEALESGAFRLSS</sequence>
<proteinExistence type="predicted"/>
<evidence type="ECO:0000313" key="2">
    <source>
        <dbReference type="Proteomes" id="UP000704176"/>
    </source>
</evidence>
<dbReference type="Pfam" id="PF13238">
    <property type="entry name" value="AAA_18"/>
    <property type="match status" value="1"/>
</dbReference>
<gene>
    <name evidence="1" type="ORF">K9B37_02695</name>
</gene>
<keyword evidence="2" id="KW-1185">Reference proteome</keyword>
<dbReference type="InterPro" id="IPR027417">
    <property type="entry name" value="P-loop_NTPase"/>
</dbReference>
<dbReference type="EMBL" id="JAIRBM010000002">
    <property type="protein sequence ID" value="MBZ6075207.1"/>
    <property type="molecule type" value="Genomic_DNA"/>
</dbReference>
<dbReference type="RefSeq" id="WP_224311264.1">
    <property type="nucleotide sequence ID" value="NZ_JAIRBM010000002.1"/>
</dbReference>
<dbReference type="Gene3D" id="3.40.50.300">
    <property type="entry name" value="P-loop containing nucleotide triphosphate hydrolases"/>
    <property type="match status" value="1"/>
</dbReference>
<reference evidence="1 2" key="1">
    <citation type="submission" date="2021-09" db="EMBL/GenBank/DDBJ databases">
        <title>The complete genome sequence of a new microorganism.</title>
        <authorList>
            <person name="Zi Z."/>
        </authorList>
    </citation>
    <scope>NUCLEOTIDE SEQUENCE [LARGE SCALE GENOMIC DNA]</scope>
    <source>
        <strain evidence="1 2">WGZ8</strain>
    </source>
</reference>